<organism evidence="8 9">
    <name type="scientific">Candidatus Abawacabacteria bacterium RIFCSPHIGHO2_01_FULL_46_8</name>
    <dbReference type="NCBI Taxonomy" id="1817815"/>
    <lineage>
        <taxon>Bacteria</taxon>
        <taxon>Candidatus Abawacaibacteriota</taxon>
    </lineage>
</organism>
<sequence>MTTKDTQKYFYAAGRRKTSVAQVRLYPGGKGEVMINQRKLEEYFPLAEMRRIVVSPLSTVEQRKQFDLTVVVSGGGIRGQAEAVRHGVARALLEFDENLRLPLKKEGYLTRDPRAKERKKYGLKRARRAPQFSKR</sequence>
<dbReference type="InterPro" id="IPR023035">
    <property type="entry name" value="Ribosomal_uS9_bac/plastid"/>
</dbReference>
<dbReference type="GO" id="GO:0003723">
    <property type="term" value="F:RNA binding"/>
    <property type="evidence" value="ECO:0007669"/>
    <property type="project" value="TreeGrafter"/>
</dbReference>
<comment type="similarity">
    <text evidence="1 5 6">Belongs to the universal ribosomal protein uS9 family.</text>
</comment>
<dbReference type="EMBL" id="MEWS01000021">
    <property type="protein sequence ID" value="OGC82195.1"/>
    <property type="molecule type" value="Genomic_DNA"/>
</dbReference>
<dbReference type="InterPro" id="IPR000754">
    <property type="entry name" value="Ribosomal_uS9"/>
</dbReference>
<dbReference type="Proteomes" id="UP000177521">
    <property type="component" value="Unassembled WGS sequence"/>
</dbReference>
<dbReference type="PROSITE" id="PS00360">
    <property type="entry name" value="RIBOSOMAL_S9"/>
    <property type="match status" value="1"/>
</dbReference>
<keyword evidence="2 5" id="KW-0689">Ribosomal protein</keyword>
<evidence type="ECO:0000256" key="4">
    <source>
        <dbReference type="ARBA" id="ARBA00035259"/>
    </source>
</evidence>
<evidence type="ECO:0000256" key="5">
    <source>
        <dbReference type="HAMAP-Rule" id="MF_00532"/>
    </source>
</evidence>
<comment type="caution">
    <text evidence="8">The sequence shown here is derived from an EMBL/GenBank/DDBJ whole genome shotgun (WGS) entry which is preliminary data.</text>
</comment>
<feature type="region of interest" description="Disordered" evidence="7">
    <location>
        <begin position="106"/>
        <end position="135"/>
    </location>
</feature>
<evidence type="ECO:0000256" key="2">
    <source>
        <dbReference type="ARBA" id="ARBA00022980"/>
    </source>
</evidence>
<evidence type="ECO:0000313" key="9">
    <source>
        <dbReference type="Proteomes" id="UP000177521"/>
    </source>
</evidence>
<dbReference type="Pfam" id="PF00380">
    <property type="entry name" value="Ribosomal_S9"/>
    <property type="match status" value="1"/>
</dbReference>
<feature type="compositionally biased region" description="Basic and acidic residues" evidence="7">
    <location>
        <begin position="106"/>
        <end position="115"/>
    </location>
</feature>
<dbReference type="NCBIfam" id="NF001099">
    <property type="entry name" value="PRK00132.1"/>
    <property type="match status" value="1"/>
</dbReference>
<dbReference type="InterPro" id="IPR020574">
    <property type="entry name" value="Ribosomal_uS9_CS"/>
</dbReference>
<reference evidence="8 9" key="1">
    <citation type="journal article" date="2016" name="Nat. Commun.">
        <title>Thousands of microbial genomes shed light on interconnected biogeochemical processes in an aquifer system.</title>
        <authorList>
            <person name="Anantharaman K."/>
            <person name="Brown C.T."/>
            <person name="Hug L.A."/>
            <person name="Sharon I."/>
            <person name="Castelle C.J."/>
            <person name="Probst A.J."/>
            <person name="Thomas B.C."/>
            <person name="Singh A."/>
            <person name="Wilkins M.J."/>
            <person name="Karaoz U."/>
            <person name="Brodie E.L."/>
            <person name="Williams K.H."/>
            <person name="Hubbard S.S."/>
            <person name="Banfield J.F."/>
        </authorList>
    </citation>
    <scope>NUCLEOTIDE SEQUENCE [LARGE SCALE GENOMIC DNA]</scope>
</reference>
<dbReference type="HAMAP" id="MF_00532_B">
    <property type="entry name" value="Ribosomal_uS9_B"/>
    <property type="match status" value="1"/>
</dbReference>
<protein>
    <recommendedName>
        <fullName evidence="4 5">Small ribosomal subunit protein uS9</fullName>
    </recommendedName>
</protein>
<dbReference type="Gene3D" id="3.30.230.10">
    <property type="match status" value="1"/>
</dbReference>
<evidence type="ECO:0000256" key="6">
    <source>
        <dbReference type="RuleBase" id="RU003815"/>
    </source>
</evidence>
<dbReference type="AlphaFoldDB" id="A0A1F4XKG4"/>
<dbReference type="SUPFAM" id="SSF54211">
    <property type="entry name" value="Ribosomal protein S5 domain 2-like"/>
    <property type="match status" value="1"/>
</dbReference>
<evidence type="ECO:0000256" key="7">
    <source>
        <dbReference type="SAM" id="MobiDB-lite"/>
    </source>
</evidence>
<dbReference type="PANTHER" id="PTHR21569">
    <property type="entry name" value="RIBOSOMAL PROTEIN S9"/>
    <property type="match status" value="1"/>
</dbReference>
<dbReference type="GO" id="GO:0022627">
    <property type="term" value="C:cytosolic small ribosomal subunit"/>
    <property type="evidence" value="ECO:0007669"/>
    <property type="project" value="TreeGrafter"/>
</dbReference>
<dbReference type="GO" id="GO:0006412">
    <property type="term" value="P:translation"/>
    <property type="evidence" value="ECO:0007669"/>
    <property type="project" value="UniProtKB-UniRule"/>
</dbReference>
<dbReference type="GO" id="GO:0003735">
    <property type="term" value="F:structural constituent of ribosome"/>
    <property type="evidence" value="ECO:0007669"/>
    <property type="project" value="InterPro"/>
</dbReference>
<dbReference type="PANTHER" id="PTHR21569:SF1">
    <property type="entry name" value="SMALL RIBOSOMAL SUBUNIT PROTEIN US9M"/>
    <property type="match status" value="1"/>
</dbReference>
<dbReference type="InterPro" id="IPR020568">
    <property type="entry name" value="Ribosomal_Su5_D2-typ_SF"/>
</dbReference>
<evidence type="ECO:0000256" key="1">
    <source>
        <dbReference type="ARBA" id="ARBA00005251"/>
    </source>
</evidence>
<accession>A0A1F4XKG4</accession>
<gene>
    <name evidence="5" type="primary">rpsI</name>
    <name evidence="8" type="ORF">A2788_00565</name>
</gene>
<evidence type="ECO:0000256" key="3">
    <source>
        <dbReference type="ARBA" id="ARBA00023274"/>
    </source>
</evidence>
<feature type="compositionally biased region" description="Basic residues" evidence="7">
    <location>
        <begin position="116"/>
        <end position="135"/>
    </location>
</feature>
<evidence type="ECO:0000313" key="8">
    <source>
        <dbReference type="EMBL" id="OGC82195.1"/>
    </source>
</evidence>
<dbReference type="InterPro" id="IPR014721">
    <property type="entry name" value="Ribsml_uS5_D2-typ_fold_subgr"/>
</dbReference>
<proteinExistence type="inferred from homology"/>
<dbReference type="FunFam" id="3.30.230.10:FF:000001">
    <property type="entry name" value="30S ribosomal protein S9"/>
    <property type="match status" value="1"/>
</dbReference>
<keyword evidence="3 5" id="KW-0687">Ribonucleoprotein</keyword>
<name>A0A1F4XKG4_9BACT</name>